<evidence type="ECO:0000313" key="2">
    <source>
        <dbReference type="Proteomes" id="UP001054846"/>
    </source>
</evidence>
<dbReference type="Proteomes" id="UP001054846">
    <property type="component" value="Chromosome"/>
</dbReference>
<sequence>MEPSEAQFLIVNALDALELLESDVYDRETGIWYIKTPSPSLPVAQLMFDGEVVPVNAEPGR</sequence>
<reference evidence="1 2" key="1">
    <citation type="journal article" date="2021" name="Genome Biol. Evol.">
        <title>Complete Genome Sequencing of a Novel Gloeobacter Species from a Waterfall Cave in Mexico.</title>
        <authorList>
            <person name="Saw J.H."/>
            <person name="Cardona T."/>
            <person name="Montejano G."/>
        </authorList>
    </citation>
    <scope>NUCLEOTIDE SEQUENCE [LARGE SCALE GENOMIC DNA]</scope>
    <source>
        <strain evidence="1">MG652769</strain>
    </source>
</reference>
<protein>
    <submittedName>
        <fullName evidence="1">Uncharacterized protein</fullName>
    </submittedName>
</protein>
<accession>A0ABY3PPZ1</accession>
<keyword evidence="2" id="KW-1185">Reference proteome</keyword>
<name>A0ABY3PPZ1_9CYAN</name>
<organism evidence="1 2">
    <name type="scientific">Gloeobacter morelensis MG652769</name>
    <dbReference type="NCBI Taxonomy" id="2781736"/>
    <lineage>
        <taxon>Bacteria</taxon>
        <taxon>Bacillati</taxon>
        <taxon>Cyanobacteriota</taxon>
        <taxon>Cyanophyceae</taxon>
        <taxon>Gloeobacterales</taxon>
        <taxon>Gloeobacteraceae</taxon>
        <taxon>Gloeobacter</taxon>
        <taxon>Gloeobacter morelensis</taxon>
    </lineage>
</organism>
<dbReference type="EMBL" id="CP063845">
    <property type="protein sequence ID" value="UFP95780.1"/>
    <property type="molecule type" value="Genomic_DNA"/>
</dbReference>
<evidence type="ECO:0000313" key="1">
    <source>
        <dbReference type="EMBL" id="UFP95780.1"/>
    </source>
</evidence>
<dbReference type="RefSeq" id="WP_230843005.1">
    <property type="nucleotide sequence ID" value="NZ_CP063845.1"/>
</dbReference>
<proteinExistence type="predicted"/>
<gene>
    <name evidence="1" type="ORF">ISF26_05985</name>
</gene>